<evidence type="ECO:0000256" key="6">
    <source>
        <dbReference type="ARBA" id="ARBA00022729"/>
    </source>
</evidence>
<evidence type="ECO:0000256" key="11">
    <source>
        <dbReference type="ARBA" id="ARBA00023237"/>
    </source>
</evidence>
<keyword evidence="6 13" id="KW-0732">Signal</keyword>
<protein>
    <recommendedName>
        <fullName evidence="4">Outer-membrane lipoprotein LolB</fullName>
    </recommendedName>
</protein>
<keyword evidence="10" id="KW-0143">Chaperone</keyword>
<evidence type="ECO:0000256" key="9">
    <source>
        <dbReference type="ARBA" id="ARBA00023139"/>
    </source>
</evidence>
<reference evidence="14 15" key="1">
    <citation type="submission" date="2013-06" db="EMBL/GenBank/DDBJ databases">
        <title>Draft genome sequence of Thauera terpenica.</title>
        <authorList>
            <person name="Liu B."/>
            <person name="Frostegard A.H."/>
            <person name="Shapleigh J.P."/>
        </authorList>
    </citation>
    <scope>NUCLEOTIDE SEQUENCE [LARGE SCALE GENOMIC DNA]</scope>
    <source>
        <strain evidence="14 15">58Eu</strain>
    </source>
</reference>
<evidence type="ECO:0000256" key="5">
    <source>
        <dbReference type="ARBA" id="ARBA00022448"/>
    </source>
</evidence>
<gene>
    <name evidence="14" type="ORF">M622_06980</name>
</gene>
<keyword evidence="15" id="KW-1185">Reference proteome</keyword>
<dbReference type="STRING" id="1348657.M622_06980"/>
<keyword evidence="11" id="KW-0998">Cell outer membrane</keyword>
<dbReference type="Proteomes" id="UP000015455">
    <property type="component" value="Unassembled WGS sequence"/>
</dbReference>
<dbReference type="InterPro" id="IPR029046">
    <property type="entry name" value="LolA/LolB/LppX"/>
</dbReference>
<evidence type="ECO:0000256" key="13">
    <source>
        <dbReference type="SAM" id="SignalP"/>
    </source>
</evidence>
<keyword evidence="7" id="KW-0653">Protein transport</keyword>
<evidence type="ECO:0000256" key="1">
    <source>
        <dbReference type="ARBA" id="ARBA00004459"/>
    </source>
</evidence>
<dbReference type="NCBIfam" id="TIGR00548">
    <property type="entry name" value="lolB"/>
    <property type="match status" value="1"/>
</dbReference>
<dbReference type="GO" id="GO:0009279">
    <property type="term" value="C:cell outer membrane"/>
    <property type="evidence" value="ECO:0007669"/>
    <property type="project" value="UniProtKB-SubCell"/>
</dbReference>
<sequence length="187" mass="19392">MVAILAVATLGLSACAPLPSAAPALIAARTFAPAFELQGRISASAGEQAASGSIDWRHAHGTDSFTLLTPLGQIAAQLEASAVGAHLRTADGQELSADSAETLLPHVLGIDIPVASLGRWVQAAPDAAAEVRNRDSAGRPALVIDQGWRIEYLAYLSTAADSPPARLDISRGDARIRLVIDSWTTLP</sequence>
<dbReference type="Gene3D" id="2.50.20.10">
    <property type="entry name" value="Lipoprotein localisation LolA/LolB/LppX"/>
    <property type="match status" value="1"/>
</dbReference>
<evidence type="ECO:0000256" key="2">
    <source>
        <dbReference type="ARBA" id="ARBA00009696"/>
    </source>
</evidence>
<keyword evidence="12" id="KW-0449">Lipoprotein</keyword>
<evidence type="ECO:0000256" key="10">
    <source>
        <dbReference type="ARBA" id="ARBA00023186"/>
    </source>
</evidence>
<dbReference type="AlphaFoldDB" id="S9ZKH1"/>
<proteinExistence type="inferred from homology"/>
<dbReference type="GO" id="GO:0015031">
    <property type="term" value="P:protein transport"/>
    <property type="evidence" value="ECO:0007669"/>
    <property type="project" value="UniProtKB-KW"/>
</dbReference>
<evidence type="ECO:0000313" key="15">
    <source>
        <dbReference type="Proteomes" id="UP000015455"/>
    </source>
</evidence>
<dbReference type="PATRIC" id="fig|1348657.5.peg.3411"/>
<evidence type="ECO:0000256" key="4">
    <source>
        <dbReference type="ARBA" id="ARBA00016202"/>
    </source>
</evidence>
<evidence type="ECO:0000256" key="3">
    <source>
        <dbReference type="ARBA" id="ARBA00011245"/>
    </source>
</evidence>
<dbReference type="eggNOG" id="COG3017">
    <property type="taxonomic scope" value="Bacteria"/>
</dbReference>
<dbReference type="InterPro" id="IPR004565">
    <property type="entry name" value="OM_lipoprot_LolB"/>
</dbReference>
<evidence type="ECO:0000256" key="7">
    <source>
        <dbReference type="ARBA" id="ARBA00022927"/>
    </source>
</evidence>
<organism evidence="14 15">
    <name type="scientific">Thauera terpenica 58Eu</name>
    <dbReference type="NCBI Taxonomy" id="1348657"/>
    <lineage>
        <taxon>Bacteria</taxon>
        <taxon>Pseudomonadati</taxon>
        <taxon>Pseudomonadota</taxon>
        <taxon>Betaproteobacteria</taxon>
        <taxon>Rhodocyclales</taxon>
        <taxon>Zoogloeaceae</taxon>
        <taxon>Thauera</taxon>
    </lineage>
</organism>
<comment type="similarity">
    <text evidence="2">Belongs to the LolB family.</text>
</comment>
<dbReference type="Pfam" id="PF03550">
    <property type="entry name" value="LolB"/>
    <property type="match status" value="1"/>
</dbReference>
<dbReference type="EMBL" id="ATJV01000103">
    <property type="protein sequence ID" value="EPZ13992.1"/>
    <property type="molecule type" value="Genomic_DNA"/>
</dbReference>
<evidence type="ECO:0000256" key="8">
    <source>
        <dbReference type="ARBA" id="ARBA00023136"/>
    </source>
</evidence>
<dbReference type="CDD" id="cd16326">
    <property type="entry name" value="LolB"/>
    <property type="match status" value="1"/>
</dbReference>
<keyword evidence="5" id="KW-0813">Transport</keyword>
<accession>S9ZKH1</accession>
<comment type="caution">
    <text evidence="14">The sequence shown here is derived from an EMBL/GenBank/DDBJ whole genome shotgun (WGS) entry which is preliminary data.</text>
</comment>
<feature type="signal peptide" evidence="13">
    <location>
        <begin position="1"/>
        <end position="21"/>
    </location>
</feature>
<comment type="subunit">
    <text evidence="3">Monomer.</text>
</comment>
<feature type="chain" id="PRO_5004573738" description="Outer-membrane lipoprotein LolB" evidence="13">
    <location>
        <begin position="22"/>
        <end position="187"/>
    </location>
</feature>
<comment type="subcellular location">
    <subcellularLocation>
        <location evidence="1">Cell outer membrane</location>
        <topology evidence="1">Lipid-anchor</topology>
    </subcellularLocation>
</comment>
<keyword evidence="9" id="KW-0564">Palmitate</keyword>
<dbReference type="RefSeq" id="WP_021250793.1">
    <property type="nucleotide sequence ID" value="NZ_ATJV01000103.1"/>
</dbReference>
<name>S9ZKH1_9RHOO</name>
<keyword evidence="8" id="KW-0472">Membrane</keyword>
<evidence type="ECO:0000256" key="12">
    <source>
        <dbReference type="ARBA" id="ARBA00023288"/>
    </source>
</evidence>
<evidence type="ECO:0000313" key="14">
    <source>
        <dbReference type="EMBL" id="EPZ13992.1"/>
    </source>
</evidence>
<dbReference type="SUPFAM" id="SSF89392">
    <property type="entry name" value="Prokaryotic lipoproteins and lipoprotein localization factors"/>
    <property type="match status" value="1"/>
</dbReference>